<feature type="transmembrane region" description="Helical" evidence="7">
    <location>
        <begin position="325"/>
        <end position="348"/>
    </location>
</feature>
<keyword evidence="4 7" id="KW-1133">Transmembrane helix</keyword>
<evidence type="ECO:0000256" key="7">
    <source>
        <dbReference type="SAM" id="Phobius"/>
    </source>
</evidence>
<dbReference type="InterPro" id="IPR050833">
    <property type="entry name" value="Poly_Biosynth_Transport"/>
</dbReference>
<proteinExistence type="predicted"/>
<organism evidence="8">
    <name type="scientific">Escherichia albertii</name>
    <dbReference type="NCBI Taxonomy" id="208962"/>
    <lineage>
        <taxon>Bacteria</taxon>
        <taxon>Pseudomonadati</taxon>
        <taxon>Pseudomonadota</taxon>
        <taxon>Gammaproteobacteria</taxon>
        <taxon>Enterobacterales</taxon>
        <taxon>Enterobacteriaceae</taxon>
        <taxon>Escherichia</taxon>
    </lineage>
</organism>
<dbReference type="CDD" id="cd13128">
    <property type="entry name" value="MATE_Wzx_like"/>
    <property type="match status" value="1"/>
</dbReference>
<dbReference type="RefSeq" id="WP_149540374.1">
    <property type="nucleotide sequence ID" value="NZ_BJWO01000025.1"/>
</dbReference>
<dbReference type="InterPro" id="IPR002797">
    <property type="entry name" value="Polysacc_synth"/>
</dbReference>
<dbReference type="PANTHER" id="PTHR30250:SF11">
    <property type="entry name" value="O-ANTIGEN TRANSPORTER-RELATED"/>
    <property type="match status" value="1"/>
</dbReference>
<accession>A0A5A4UAF3</accession>
<evidence type="ECO:0000256" key="6">
    <source>
        <dbReference type="ARBA" id="ARBA00049738"/>
    </source>
</evidence>
<gene>
    <name evidence="8" type="primary">wzx</name>
</gene>
<feature type="transmembrane region" description="Helical" evidence="7">
    <location>
        <begin position="7"/>
        <end position="26"/>
    </location>
</feature>
<keyword evidence="5 7" id="KW-0472">Membrane</keyword>
<comment type="subcellular location">
    <subcellularLocation>
        <location evidence="1">Cell membrane</location>
        <topology evidence="1">Multi-pass membrane protein</topology>
    </subcellularLocation>
</comment>
<feature type="transmembrane region" description="Helical" evidence="7">
    <location>
        <begin position="360"/>
        <end position="379"/>
    </location>
</feature>
<feature type="transmembrane region" description="Helical" evidence="7">
    <location>
        <begin position="385"/>
        <end position="404"/>
    </location>
</feature>
<evidence type="ECO:0000256" key="1">
    <source>
        <dbReference type="ARBA" id="ARBA00004651"/>
    </source>
</evidence>
<dbReference type="EMBL" id="LC494333">
    <property type="protein sequence ID" value="BBM62731.1"/>
    <property type="molecule type" value="Genomic_DNA"/>
</dbReference>
<dbReference type="PANTHER" id="PTHR30250">
    <property type="entry name" value="PST FAMILY PREDICTED COLANIC ACID TRANSPORTER"/>
    <property type="match status" value="1"/>
</dbReference>
<feature type="transmembrane region" description="Helical" evidence="7">
    <location>
        <begin position="80"/>
        <end position="106"/>
    </location>
</feature>
<evidence type="ECO:0000256" key="2">
    <source>
        <dbReference type="ARBA" id="ARBA00022475"/>
    </source>
</evidence>
<sequence length="413" mass="46450">MSKLKSNLVYLTFAQAISYIFPLLTLPYLSHKLDPSDFGMLGVCQAIVQYFIIVTDYGFNITTTKEISINRNNKKKISKIFSTTLLAKIFLLFVSAIGLIISGWAVKSISGYELLLICCFVGVIGNTFYPLWLFQGTETMKIPVIMSSGAKLLLLLSIFIFVKDRADLNIAALLLNSGNFFAGILGLIYIKTRKLVFWYRPTLHEVYIVLLEGWPVFISTVAISFYTTFNTVLLSYKVSSAEVGFYNAADKIRIAIQSMFGPITQAFYPRIVHLYKVEREAAINLLNKGMLLILGLTIPSALLFFNCSDYIVAHYLSSSFSQTASYLKLLSFLPIIIGIATVYCNWGLLGDGYGKVVSKIYVSFGLIHFLYATPLIIIFKVNGLILSVYITQTLITLTTIYHYYRKVYNGFNK</sequence>
<evidence type="ECO:0000256" key="4">
    <source>
        <dbReference type="ARBA" id="ARBA00022989"/>
    </source>
</evidence>
<keyword evidence="2" id="KW-1003">Cell membrane</keyword>
<name>A0A5A4UAF3_ESCAL</name>
<dbReference type="AlphaFoldDB" id="A0A5A4UAF3"/>
<feature type="transmembrane region" description="Helical" evidence="7">
    <location>
        <begin position="285"/>
        <end position="305"/>
    </location>
</feature>
<dbReference type="GO" id="GO:0005886">
    <property type="term" value="C:plasma membrane"/>
    <property type="evidence" value="ECO:0007669"/>
    <property type="project" value="UniProtKB-SubCell"/>
</dbReference>
<feature type="transmembrane region" description="Helical" evidence="7">
    <location>
        <begin position="112"/>
        <end position="132"/>
    </location>
</feature>
<evidence type="ECO:0000256" key="5">
    <source>
        <dbReference type="ARBA" id="ARBA00023136"/>
    </source>
</evidence>
<feature type="transmembrane region" description="Helical" evidence="7">
    <location>
        <begin position="168"/>
        <end position="190"/>
    </location>
</feature>
<dbReference type="Pfam" id="PF01943">
    <property type="entry name" value="Polysacc_synt"/>
    <property type="match status" value="1"/>
</dbReference>
<reference evidence="8" key="1">
    <citation type="submission" date="2019-07" db="EMBL/GenBank/DDBJ databases">
        <title>Overview of O-antigen diversity of Escherichia albertii, an emerging enteropathogen; genetic structure, serology, and development of O-genotyping method.</title>
        <authorList>
            <person name="Ooka T."/>
            <person name="Seto K."/>
            <person name="Ogura Y."/>
            <person name="Iguchi A."/>
            <person name="Imura N."/>
            <person name="Honda M."/>
            <person name="Etoh Y."/>
            <person name="Ikeda T."/>
            <person name="Sugitani W."/>
            <person name="Konno T."/>
            <person name="Kawano K."/>
            <person name="Kudo Y."/>
            <person name="Murakami K."/>
            <person name="Hayashi T."/>
            <person name="Nishi J."/>
        </authorList>
    </citation>
    <scope>NUCLEOTIDE SEQUENCE</scope>
    <source>
        <strain evidence="8">ZZG 12-3</strain>
    </source>
</reference>
<protein>
    <recommendedName>
        <fullName evidence="6">Putative O-antigen transporter</fullName>
    </recommendedName>
</protein>
<evidence type="ECO:0000256" key="3">
    <source>
        <dbReference type="ARBA" id="ARBA00022692"/>
    </source>
</evidence>
<feature type="transmembrane region" description="Helical" evidence="7">
    <location>
        <begin position="144"/>
        <end position="162"/>
    </location>
</feature>
<feature type="transmembrane region" description="Helical" evidence="7">
    <location>
        <begin position="38"/>
        <end position="59"/>
    </location>
</feature>
<keyword evidence="3 7" id="KW-0812">Transmembrane</keyword>
<evidence type="ECO:0000313" key="8">
    <source>
        <dbReference type="EMBL" id="BBM62731.1"/>
    </source>
</evidence>